<feature type="compositionally biased region" description="Basic and acidic residues" evidence="3">
    <location>
        <begin position="89"/>
        <end position="98"/>
    </location>
</feature>
<dbReference type="EnsemblMetazoa" id="G17058.2">
    <property type="protein sequence ID" value="G17058.2:cds"/>
    <property type="gene ID" value="G17058"/>
</dbReference>
<evidence type="ECO:0000256" key="3">
    <source>
        <dbReference type="SAM" id="MobiDB-lite"/>
    </source>
</evidence>
<feature type="region of interest" description="Disordered" evidence="3">
    <location>
        <begin position="1"/>
        <end position="182"/>
    </location>
</feature>
<feature type="compositionally biased region" description="Basic and acidic residues" evidence="3">
    <location>
        <begin position="8"/>
        <end position="20"/>
    </location>
</feature>
<keyword evidence="5" id="KW-1185">Reference proteome</keyword>
<accession>A0A8W8J3D3</accession>
<evidence type="ECO:0000313" key="5">
    <source>
        <dbReference type="Proteomes" id="UP000005408"/>
    </source>
</evidence>
<dbReference type="AlphaFoldDB" id="A0A8W8J3D3"/>
<organism evidence="4 5">
    <name type="scientific">Magallana gigas</name>
    <name type="common">Pacific oyster</name>
    <name type="synonym">Crassostrea gigas</name>
    <dbReference type="NCBI Taxonomy" id="29159"/>
    <lineage>
        <taxon>Eukaryota</taxon>
        <taxon>Metazoa</taxon>
        <taxon>Spiralia</taxon>
        <taxon>Lophotrochozoa</taxon>
        <taxon>Mollusca</taxon>
        <taxon>Bivalvia</taxon>
        <taxon>Autobranchia</taxon>
        <taxon>Pteriomorphia</taxon>
        <taxon>Ostreida</taxon>
        <taxon>Ostreoidea</taxon>
        <taxon>Ostreidae</taxon>
        <taxon>Magallana</taxon>
    </lineage>
</organism>
<evidence type="ECO:0000256" key="2">
    <source>
        <dbReference type="ARBA" id="ARBA00023054"/>
    </source>
</evidence>
<feature type="compositionally biased region" description="Basic and acidic residues" evidence="3">
    <location>
        <begin position="147"/>
        <end position="182"/>
    </location>
</feature>
<dbReference type="Proteomes" id="UP000005408">
    <property type="component" value="Unassembled WGS sequence"/>
</dbReference>
<comment type="similarity">
    <text evidence="1">Belongs to the MAP7 family.</text>
</comment>
<proteinExistence type="inferred from homology"/>
<feature type="compositionally biased region" description="Basic and acidic residues" evidence="3">
    <location>
        <begin position="63"/>
        <end position="72"/>
    </location>
</feature>
<name>A0A8W8J3D3_MAGGI</name>
<dbReference type="PANTHER" id="PTHR15073">
    <property type="entry name" value="MICROTUBULE-ASSOCIATED PROTEIN"/>
    <property type="match status" value="1"/>
</dbReference>
<feature type="compositionally biased region" description="Polar residues" evidence="3">
    <location>
        <begin position="21"/>
        <end position="34"/>
    </location>
</feature>
<keyword evidence="2" id="KW-0175">Coiled coil</keyword>
<evidence type="ECO:0000313" key="4">
    <source>
        <dbReference type="EnsemblMetazoa" id="G17058.2:cds"/>
    </source>
</evidence>
<dbReference type="PANTHER" id="PTHR15073:SF1">
    <property type="entry name" value="RETICULOCYTE-BINDING PROTEIN HOMOLOG 2A"/>
    <property type="match status" value="1"/>
</dbReference>
<feature type="region of interest" description="Disordered" evidence="3">
    <location>
        <begin position="278"/>
        <end position="301"/>
    </location>
</feature>
<dbReference type="InterPro" id="IPR051483">
    <property type="entry name" value="MAP7_domain-containing"/>
</dbReference>
<feature type="compositionally biased region" description="Basic and acidic residues" evidence="3">
    <location>
        <begin position="111"/>
        <end position="139"/>
    </location>
</feature>
<protein>
    <submittedName>
        <fullName evidence="4">Uncharacterized protein</fullName>
    </submittedName>
</protein>
<feature type="compositionally biased region" description="Polar residues" evidence="3">
    <location>
        <begin position="284"/>
        <end position="297"/>
    </location>
</feature>
<sequence>MAEIADSESDHQPDVDHHSFNPDNVNTAESSTFNPDHMMEVDKVAGAGSPMDSIDPMSWSGDSLDHSLRVEEVPITAGGDNAGVQCKSPAEKRQRMDDSGSELMRGSPRPHTGDDHSESSGKGSSLDDSRKSPDTREKEDNDDDDLKDAQRKEKDKEREERIRLQQKKMAEDRAKKLEEMREQQRLAQEKREKQLELRRMKIEELRRRDEERRLAVEERRRKLENQDRARKEAIIQKSNDRLTRYEQWKAQMSSRKGGISYVIGFGSRAPRTVCQPLERRRSSSHSTIYRRSPQGSDADSYIPHRRAYSACSVRRHCCIDINKLMGQGTSSNQQHVKLKFKEFCDICHSVNISPEKSLGSSPTQLNVKFAHRKLKLQGFQKSRVQSSKQEQRKIALYGSPVKERPSLSKVTKVGKPPKARRQLFSKLHLLATMKSIKEET</sequence>
<dbReference type="GO" id="GO:0000226">
    <property type="term" value="P:microtubule cytoskeleton organization"/>
    <property type="evidence" value="ECO:0007669"/>
    <property type="project" value="TreeGrafter"/>
</dbReference>
<evidence type="ECO:0000256" key="1">
    <source>
        <dbReference type="ARBA" id="ARBA00007525"/>
    </source>
</evidence>
<reference evidence="4" key="1">
    <citation type="submission" date="2022-08" db="UniProtKB">
        <authorList>
            <consortium name="EnsemblMetazoa"/>
        </authorList>
    </citation>
    <scope>IDENTIFICATION</scope>
    <source>
        <strain evidence="4">05x7-T-G4-1.051#20</strain>
    </source>
</reference>
<dbReference type="GO" id="GO:0015630">
    <property type="term" value="C:microtubule cytoskeleton"/>
    <property type="evidence" value="ECO:0007669"/>
    <property type="project" value="TreeGrafter"/>
</dbReference>